<name>A0A158GRK0_9BURK</name>
<dbReference type="Gene3D" id="6.10.30.10">
    <property type="match status" value="1"/>
</dbReference>
<dbReference type="PANTHER" id="PTHR34075:SF5">
    <property type="entry name" value="BLR3430 PROTEIN"/>
    <property type="match status" value="1"/>
</dbReference>
<feature type="domain" description="ChsH2 rubredoxin-like zinc ribbon" evidence="2">
    <location>
        <begin position="32"/>
        <end position="67"/>
    </location>
</feature>
<protein>
    <recommendedName>
        <fullName evidence="5">DNA-binding protein</fullName>
    </recommendedName>
</protein>
<dbReference type="Pfam" id="PF12172">
    <property type="entry name" value="zf-ChsH2"/>
    <property type="match status" value="1"/>
</dbReference>
<dbReference type="Pfam" id="PF01796">
    <property type="entry name" value="OB_ChsH2_C"/>
    <property type="match status" value="1"/>
</dbReference>
<dbReference type="OrthoDB" id="5514845at2"/>
<dbReference type="AlphaFoldDB" id="A0A158GRK0"/>
<evidence type="ECO:0008006" key="5">
    <source>
        <dbReference type="Google" id="ProtNLM"/>
    </source>
</evidence>
<dbReference type="InterPro" id="IPR012340">
    <property type="entry name" value="NA-bd_OB-fold"/>
</dbReference>
<evidence type="ECO:0000259" key="1">
    <source>
        <dbReference type="Pfam" id="PF01796"/>
    </source>
</evidence>
<feature type="domain" description="ChsH2 C-terminal OB-fold" evidence="1">
    <location>
        <begin position="70"/>
        <end position="133"/>
    </location>
</feature>
<gene>
    <name evidence="3" type="ORF">AWB69_03166</name>
</gene>
<evidence type="ECO:0000259" key="2">
    <source>
        <dbReference type="Pfam" id="PF12172"/>
    </source>
</evidence>
<dbReference type="Proteomes" id="UP000054683">
    <property type="component" value="Unassembled WGS sequence"/>
</dbReference>
<evidence type="ECO:0000313" key="4">
    <source>
        <dbReference type="Proteomes" id="UP000054683"/>
    </source>
</evidence>
<dbReference type="PANTHER" id="PTHR34075">
    <property type="entry name" value="BLR3430 PROTEIN"/>
    <property type="match status" value="1"/>
</dbReference>
<dbReference type="SUPFAM" id="SSF50249">
    <property type="entry name" value="Nucleic acid-binding proteins"/>
    <property type="match status" value="1"/>
</dbReference>
<proteinExistence type="predicted"/>
<evidence type="ECO:0000313" key="3">
    <source>
        <dbReference type="EMBL" id="SAL34507.1"/>
    </source>
</evidence>
<sequence length="153" mass="17373">MTDAAKDHPPVAIESVPRRHLPRLTDENTFFWQAGRTGRLHFTRCDACEFYVHPPLPICPRCKSRQVAPRAVSGKATVVSYTINHQVWERGLEAPYLIAIVEIAEQLCLRLTTNLVNCAPEEARIGMAVRVLFDHREDVWLPLFEPDVDPTST</sequence>
<dbReference type="InterPro" id="IPR052513">
    <property type="entry name" value="Thioester_dehydratase-like"/>
</dbReference>
<dbReference type="RefSeq" id="WP_062890652.1">
    <property type="nucleotide sequence ID" value="NZ_FCOK02000018.1"/>
</dbReference>
<dbReference type="InterPro" id="IPR022002">
    <property type="entry name" value="ChsH2_Znr"/>
</dbReference>
<organism evidence="3 4">
    <name type="scientific">Caballeronia udeis</name>
    <dbReference type="NCBI Taxonomy" id="1232866"/>
    <lineage>
        <taxon>Bacteria</taxon>
        <taxon>Pseudomonadati</taxon>
        <taxon>Pseudomonadota</taxon>
        <taxon>Betaproteobacteria</taxon>
        <taxon>Burkholderiales</taxon>
        <taxon>Burkholderiaceae</taxon>
        <taxon>Caballeronia</taxon>
    </lineage>
</organism>
<dbReference type="InterPro" id="IPR002878">
    <property type="entry name" value="ChsH2_C"/>
</dbReference>
<dbReference type="EMBL" id="FCOK02000018">
    <property type="protein sequence ID" value="SAL34507.1"/>
    <property type="molecule type" value="Genomic_DNA"/>
</dbReference>
<reference evidence="3 4" key="1">
    <citation type="submission" date="2016-01" db="EMBL/GenBank/DDBJ databases">
        <authorList>
            <person name="Oliw E.H."/>
        </authorList>
    </citation>
    <scope>NUCLEOTIDE SEQUENCE [LARGE SCALE GENOMIC DNA]</scope>
    <source>
        <strain evidence="3">LMG 27134</strain>
    </source>
</reference>
<accession>A0A158GRK0</accession>